<dbReference type="Proteomes" id="UP001597045">
    <property type="component" value="Unassembled WGS sequence"/>
</dbReference>
<dbReference type="EMBL" id="JBHTIS010000006">
    <property type="protein sequence ID" value="MFD1044141.1"/>
    <property type="molecule type" value="Genomic_DNA"/>
</dbReference>
<proteinExistence type="predicted"/>
<organism evidence="2 3">
    <name type="scientific">Kibdelosporangium lantanae</name>
    <dbReference type="NCBI Taxonomy" id="1497396"/>
    <lineage>
        <taxon>Bacteria</taxon>
        <taxon>Bacillati</taxon>
        <taxon>Actinomycetota</taxon>
        <taxon>Actinomycetes</taxon>
        <taxon>Pseudonocardiales</taxon>
        <taxon>Pseudonocardiaceae</taxon>
        <taxon>Kibdelosporangium</taxon>
    </lineage>
</organism>
<accession>A0ABW3M2E9</accession>
<name>A0ABW3M2E9_9PSEU</name>
<comment type="caution">
    <text evidence="2">The sequence shown here is derived from an EMBL/GenBank/DDBJ whole genome shotgun (WGS) entry which is preliminary data.</text>
</comment>
<sequence length="109" mass="12478">MEIPVVRPRKRPTSRQNRPLPIPRRGHSMTTTRRQSPKQPPQPPKAVDLLGPQEVLQIQDQGLKAYRANQPVTTCPWANAQAPNDQARRKMWVAGFARGRTELRQARNQ</sequence>
<evidence type="ECO:0000313" key="3">
    <source>
        <dbReference type="Proteomes" id="UP001597045"/>
    </source>
</evidence>
<gene>
    <name evidence="2" type="ORF">ACFQ1S_00290</name>
</gene>
<dbReference type="NCBIfam" id="NF041886">
    <property type="entry name" value="Rmf_CrpP_fam"/>
    <property type="match status" value="1"/>
</dbReference>
<feature type="region of interest" description="Disordered" evidence="1">
    <location>
        <begin position="1"/>
        <end position="47"/>
    </location>
</feature>
<protein>
    <submittedName>
        <fullName evidence="2">Rmf/CrpP family protein</fullName>
    </submittedName>
</protein>
<keyword evidence="3" id="KW-1185">Reference proteome</keyword>
<reference evidence="3" key="1">
    <citation type="journal article" date="2019" name="Int. J. Syst. Evol. Microbiol.">
        <title>The Global Catalogue of Microorganisms (GCM) 10K type strain sequencing project: providing services to taxonomists for standard genome sequencing and annotation.</title>
        <authorList>
            <consortium name="The Broad Institute Genomics Platform"/>
            <consortium name="The Broad Institute Genome Sequencing Center for Infectious Disease"/>
            <person name="Wu L."/>
            <person name="Ma J."/>
        </authorList>
    </citation>
    <scope>NUCLEOTIDE SEQUENCE [LARGE SCALE GENOMIC DNA]</scope>
    <source>
        <strain evidence="3">JCM 31486</strain>
    </source>
</reference>
<evidence type="ECO:0000256" key="1">
    <source>
        <dbReference type="SAM" id="MobiDB-lite"/>
    </source>
</evidence>
<evidence type="ECO:0000313" key="2">
    <source>
        <dbReference type="EMBL" id="MFD1044141.1"/>
    </source>
</evidence>